<dbReference type="GO" id="GO:0005737">
    <property type="term" value="C:cytoplasm"/>
    <property type="evidence" value="ECO:0007669"/>
    <property type="project" value="UniProtKB-SubCell"/>
</dbReference>
<protein>
    <recommendedName>
        <fullName evidence="6">Cell shape-determining protein MreB</fullName>
    </recommendedName>
</protein>
<evidence type="ECO:0000256" key="3">
    <source>
        <dbReference type="ARBA" id="ARBA00022840"/>
    </source>
</evidence>
<dbReference type="Gene3D" id="3.30.420.40">
    <property type="match status" value="3"/>
</dbReference>
<gene>
    <name evidence="6" type="primary">mreB</name>
    <name evidence="7" type="ORF">A3I53_01080</name>
</gene>
<dbReference type="PANTHER" id="PTHR42749">
    <property type="entry name" value="CELL SHAPE-DETERMINING PROTEIN MREB"/>
    <property type="match status" value="1"/>
</dbReference>
<dbReference type="Proteomes" id="UP000178845">
    <property type="component" value="Unassembled WGS sequence"/>
</dbReference>
<evidence type="ECO:0000256" key="5">
    <source>
        <dbReference type="ARBA" id="ARBA00023458"/>
    </source>
</evidence>
<evidence type="ECO:0000256" key="4">
    <source>
        <dbReference type="ARBA" id="ARBA00022960"/>
    </source>
</evidence>
<evidence type="ECO:0000256" key="6">
    <source>
        <dbReference type="HAMAP-Rule" id="MF_02207"/>
    </source>
</evidence>
<feature type="binding site" evidence="6">
    <location>
        <begin position="218"/>
        <end position="221"/>
    </location>
    <ligand>
        <name>ATP</name>
        <dbReference type="ChEBI" id="CHEBI:30616"/>
    </ligand>
</feature>
<accession>A0A1F5HXR7</accession>
<comment type="function">
    <text evidence="6">Forms membrane-associated dynamic filaments that are essential for cell shape determination. Acts by regulating cell wall synthesis and cell elongation, and thus cell shape. A feedback loop between cell geometry and MreB localization may maintain elongated cell shape by targeting cell wall growth to regions of negative cell wall curvature.</text>
</comment>
<comment type="similarity">
    <text evidence="5 6">Belongs to the FtsA/MreB family.</text>
</comment>
<evidence type="ECO:0000256" key="2">
    <source>
        <dbReference type="ARBA" id="ARBA00022741"/>
    </source>
</evidence>
<sequence length="351" mass="37461">MIPIVDNILGHFSQDLGVDLGTVNTLVHVKGKGIVISEPSIVAQHKKSGKIVAIGTEAKKMVGRTPPSIVIVKPLKDGVISNYDVTLAMLSSFVKKIHRTPGKNFTYPRPRIVIGIPSQVTEVERRALLDVACDSGARESYLCEEPMVAAIGAGLPVTEPVGSMIVDIGGGTCEIALISLSGIVVGRSIKMAGDAMDKEIISYVRARYALALGEKTAEEVKVLLGSAYPMDVEKEMLVRGRDLEKGVPKSIKLSSIQIREALSSTISKIISSIKDTIDDAPPELVSDIAERGIVLCGGGAQIFGLPKLISQETRMPVALSKEPLSCVVKGCGLLLENDYLLNKVKVASRVR</sequence>
<dbReference type="GO" id="GO:0000902">
    <property type="term" value="P:cell morphogenesis"/>
    <property type="evidence" value="ECO:0007669"/>
    <property type="project" value="InterPro"/>
</dbReference>
<keyword evidence="4 6" id="KW-0133">Cell shape</keyword>
<evidence type="ECO:0000313" key="8">
    <source>
        <dbReference type="Proteomes" id="UP000178845"/>
    </source>
</evidence>
<dbReference type="NCBIfam" id="TIGR00904">
    <property type="entry name" value="mreB"/>
    <property type="match status" value="1"/>
</dbReference>
<comment type="subcellular location">
    <subcellularLocation>
        <location evidence="6">Cytoplasm</location>
    </subcellularLocation>
    <text evidence="6">Membrane-associated.</text>
</comment>
<dbReference type="PANTHER" id="PTHR42749:SF1">
    <property type="entry name" value="CELL SHAPE-DETERMINING PROTEIN MREB"/>
    <property type="match status" value="1"/>
</dbReference>
<keyword evidence="3 6" id="KW-0067">ATP-binding</keyword>
<dbReference type="EMBL" id="MFBW01000009">
    <property type="protein sequence ID" value="OGE08957.1"/>
    <property type="molecule type" value="Genomic_DNA"/>
</dbReference>
<dbReference type="AlphaFoldDB" id="A0A1F5HXR7"/>
<organism evidence="7 8">
    <name type="scientific">Candidatus Curtissbacteria bacterium RIFCSPLOWO2_02_FULL_40_13b</name>
    <dbReference type="NCBI Taxonomy" id="1797733"/>
    <lineage>
        <taxon>Bacteria</taxon>
        <taxon>Candidatus Curtissiibacteriota</taxon>
    </lineage>
</organism>
<dbReference type="GO" id="GO:0005524">
    <property type="term" value="F:ATP binding"/>
    <property type="evidence" value="ECO:0007669"/>
    <property type="project" value="UniProtKB-KW"/>
</dbReference>
<dbReference type="Pfam" id="PF06723">
    <property type="entry name" value="MreB_Mbl"/>
    <property type="match status" value="1"/>
</dbReference>
<proteinExistence type="inferred from homology"/>
<keyword evidence="1 6" id="KW-0963">Cytoplasm</keyword>
<evidence type="ECO:0000313" key="7">
    <source>
        <dbReference type="EMBL" id="OGE08957.1"/>
    </source>
</evidence>
<feature type="binding site" evidence="6">
    <location>
        <begin position="170"/>
        <end position="172"/>
    </location>
    <ligand>
        <name>ATP</name>
        <dbReference type="ChEBI" id="CHEBI:30616"/>
    </ligand>
</feature>
<dbReference type="GO" id="GO:0008360">
    <property type="term" value="P:regulation of cell shape"/>
    <property type="evidence" value="ECO:0007669"/>
    <property type="project" value="UniProtKB-UniRule"/>
</dbReference>
<evidence type="ECO:0000256" key="1">
    <source>
        <dbReference type="ARBA" id="ARBA00022490"/>
    </source>
</evidence>
<dbReference type="PRINTS" id="PR01652">
    <property type="entry name" value="SHAPEPROTEIN"/>
</dbReference>
<dbReference type="InterPro" id="IPR004753">
    <property type="entry name" value="MreB"/>
</dbReference>
<dbReference type="InterPro" id="IPR043129">
    <property type="entry name" value="ATPase_NBD"/>
</dbReference>
<comment type="subunit">
    <text evidence="6">Forms polymers.</text>
</comment>
<name>A0A1F5HXR7_9BACT</name>
<keyword evidence="2 6" id="KW-0547">Nucleotide-binding</keyword>
<dbReference type="NCBIfam" id="NF010539">
    <property type="entry name" value="PRK13927.1"/>
    <property type="match status" value="1"/>
</dbReference>
<dbReference type="InterPro" id="IPR056546">
    <property type="entry name" value="MreB_MamK-like"/>
</dbReference>
<dbReference type="SUPFAM" id="SSF53067">
    <property type="entry name" value="Actin-like ATPase domain"/>
    <property type="match status" value="2"/>
</dbReference>
<comment type="caution">
    <text evidence="6">Lacks conserved residue(s) required for the propagation of feature annotation.</text>
</comment>
<reference evidence="7 8" key="1">
    <citation type="journal article" date="2016" name="Nat. Commun.">
        <title>Thousands of microbial genomes shed light on interconnected biogeochemical processes in an aquifer system.</title>
        <authorList>
            <person name="Anantharaman K."/>
            <person name="Brown C.T."/>
            <person name="Hug L.A."/>
            <person name="Sharon I."/>
            <person name="Castelle C.J."/>
            <person name="Probst A.J."/>
            <person name="Thomas B.C."/>
            <person name="Singh A."/>
            <person name="Wilkins M.J."/>
            <person name="Karaoz U."/>
            <person name="Brodie E.L."/>
            <person name="Williams K.H."/>
            <person name="Hubbard S.S."/>
            <person name="Banfield J.F."/>
        </authorList>
    </citation>
    <scope>NUCLEOTIDE SEQUENCE [LARGE SCALE GENOMIC DNA]</scope>
</reference>
<dbReference type="CDD" id="cd10225">
    <property type="entry name" value="ASKHA_NBD_MreB-like"/>
    <property type="match status" value="1"/>
</dbReference>
<dbReference type="HAMAP" id="MF_02207">
    <property type="entry name" value="MreB"/>
    <property type="match status" value="1"/>
</dbReference>
<comment type="caution">
    <text evidence="7">The sequence shown here is derived from an EMBL/GenBank/DDBJ whole genome shotgun (WGS) entry which is preliminary data.</text>
</comment>